<dbReference type="AlphaFoldDB" id="A0A836CHC5"/>
<name>A0A836CHC5_9STRA</name>
<dbReference type="Pfam" id="PF00644">
    <property type="entry name" value="PARP"/>
    <property type="match status" value="1"/>
</dbReference>
<proteinExistence type="predicted"/>
<feature type="compositionally biased region" description="Basic and acidic residues" evidence="1">
    <location>
        <begin position="1"/>
        <end position="19"/>
    </location>
</feature>
<gene>
    <name evidence="3" type="ORF">JKP88DRAFT_254871</name>
</gene>
<reference evidence="3" key="1">
    <citation type="submission" date="2021-02" db="EMBL/GenBank/DDBJ databases">
        <title>First Annotated Genome of the Yellow-green Alga Tribonema minus.</title>
        <authorList>
            <person name="Mahan K.M."/>
        </authorList>
    </citation>
    <scope>NUCLEOTIDE SEQUENCE</scope>
    <source>
        <strain evidence="3">UTEX B ZZ1240</strain>
    </source>
</reference>
<dbReference type="GO" id="GO:0003950">
    <property type="term" value="F:NAD+ poly-ADP-ribosyltransferase activity"/>
    <property type="evidence" value="ECO:0007669"/>
    <property type="project" value="InterPro"/>
</dbReference>
<protein>
    <recommendedName>
        <fullName evidence="2">PARP catalytic domain-containing protein</fullName>
    </recommendedName>
</protein>
<dbReference type="GO" id="GO:1990404">
    <property type="term" value="F:NAD+-protein mono-ADP-ribosyltransferase activity"/>
    <property type="evidence" value="ECO:0007669"/>
    <property type="project" value="TreeGrafter"/>
</dbReference>
<organism evidence="3 4">
    <name type="scientific">Tribonema minus</name>
    <dbReference type="NCBI Taxonomy" id="303371"/>
    <lineage>
        <taxon>Eukaryota</taxon>
        <taxon>Sar</taxon>
        <taxon>Stramenopiles</taxon>
        <taxon>Ochrophyta</taxon>
        <taxon>PX clade</taxon>
        <taxon>Xanthophyceae</taxon>
        <taxon>Tribonematales</taxon>
        <taxon>Tribonemataceae</taxon>
        <taxon>Tribonema</taxon>
    </lineage>
</organism>
<dbReference type="Gene3D" id="3.90.228.10">
    <property type="match status" value="1"/>
</dbReference>
<dbReference type="InterPro" id="IPR012317">
    <property type="entry name" value="Poly(ADP-ribose)pol_cat_dom"/>
</dbReference>
<dbReference type="PANTHER" id="PTHR45740">
    <property type="entry name" value="POLY [ADP-RIBOSE] POLYMERASE"/>
    <property type="match status" value="1"/>
</dbReference>
<accession>A0A836CHC5</accession>
<dbReference type="EMBL" id="JAFCMP010000126">
    <property type="protein sequence ID" value="KAG5185574.1"/>
    <property type="molecule type" value="Genomic_DNA"/>
</dbReference>
<dbReference type="PANTHER" id="PTHR45740:SF2">
    <property type="entry name" value="POLY [ADP-RIBOSE] POLYMERASE"/>
    <property type="match status" value="1"/>
</dbReference>
<dbReference type="GO" id="GO:0005634">
    <property type="term" value="C:nucleus"/>
    <property type="evidence" value="ECO:0007669"/>
    <property type="project" value="TreeGrafter"/>
</dbReference>
<dbReference type="SUPFAM" id="SSF56399">
    <property type="entry name" value="ADP-ribosylation"/>
    <property type="match status" value="1"/>
</dbReference>
<evidence type="ECO:0000313" key="3">
    <source>
        <dbReference type="EMBL" id="KAG5185574.1"/>
    </source>
</evidence>
<comment type="caution">
    <text evidence="3">The sequence shown here is derived from an EMBL/GenBank/DDBJ whole genome shotgun (WGS) entry which is preliminary data.</text>
</comment>
<evidence type="ECO:0000313" key="4">
    <source>
        <dbReference type="Proteomes" id="UP000664859"/>
    </source>
</evidence>
<dbReference type="Proteomes" id="UP000664859">
    <property type="component" value="Unassembled WGS sequence"/>
</dbReference>
<keyword evidence="4" id="KW-1185">Reference proteome</keyword>
<feature type="domain" description="PARP catalytic" evidence="2">
    <location>
        <begin position="68"/>
        <end position="247"/>
    </location>
</feature>
<feature type="region of interest" description="Disordered" evidence="1">
    <location>
        <begin position="1"/>
        <end position="26"/>
    </location>
</feature>
<dbReference type="InterPro" id="IPR051712">
    <property type="entry name" value="ARTD-AVP"/>
</dbReference>
<evidence type="ECO:0000259" key="2">
    <source>
        <dbReference type="Pfam" id="PF00644"/>
    </source>
</evidence>
<evidence type="ECO:0000256" key="1">
    <source>
        <dbReference type="SAM" id="MobiDB-lite"/>
    </source>
</evidence>
<sequence>MPVTPDGEHEQQDDIDHSHPPLSEGDSPALEISVGACIRPRVLASAAGHELIDVTSQLRPLVESMFATHKQVVARIWRSNNPILWHEYSETKLSLPLTTDLLLVGTEDFSLASGLDPNRNEKLLWHGTMTEQFAHSICSRGFNLQLARSGTFGFGVYFSGDLATPLSRAGASGNVLARFLILSRTNRVLLGRPYRASTRLPGYKQSPPGEHQPSDSVVGLVSYGLEERVEFCVYTAQQIYPEYLIECTPASR</sequence>